<evidence type="ECO:0000313" key="3">
    <source>
        <dbReference type="EMBL" id="PUZ44647.1"/>
    </source>
</evidence>
<keyword evidence="1" id="KW-0812">Transmembrane</keyword>
<gene>
    <name evidence="3" type="ORF">GQ55_8G123200</name>
</gene>
<dbReference type="PANTHER" id="PTHR31325">
    <property type="entry name" value="OS01G0798800 PROTEIN-RELATED"/>
    <property type="match status" value="1"/>
</dbReference>
<proteinExistence type="predicted"/>
<feature type="transmembrane region" description="Helical" evidence="1">
    <location>
        <begin position="170"/>
        <end position="197"/>
    </location>
</feature>
<accession>A0A2T7CMS1</accession>
<dbReference type="Proteomes" id="UP000244336">
    <property type="component" value="Chromosome 8"/>
</dbReference>
<organism evidence="3 4">
    <name type="scientific">Panicum hallii var. hallii</name>
    <dbReference type="NCBI Taxonomy" id="1504633"/>
    <lineage>
        <taxon>Eukaryota</taxon>
        <taxon>Viridiplantae</taxon>
        <taxon>Streptophyta</taxon>
        <taxon>Embryophyta</taxon>
        <taxon>Tracheophyta</taxon>
        <taxon>Spermatophyta</taxon>
        <taxon>Magnoliopsida</taxon>
        <taxon>Liliopsida</taxon>
        <taxon>Poales</taxon>
        <taxon>Poaceae</taxon>
        <taxon>PACMAD clade</taxon>
        <taxon>Panicoideae</taxon>
        <taxon>Panicodae</taxon>
        <taxon>Paniceae</taxon>
        <taxon>Panicinae</taxon>
        <taxon>Panicum</taxon>
        <taxon>Panicum sect. Panicum</taxon>
    </lineage>
</organism>
<dbReference type="InterPro" id="IPR007658">
    <property type="entry name" value="DUF594"/>
</dbReference>
<evidence type="ECO:0000313" key="4">
    <source>
        <dbReference type="Proteomes" id="UP000244336"/>
    </source>
</evidence>
<reference evidence="3 4" key="1">
    <citation type="submission" date="2018-04" db="EMBL/GenBank/DDBJ databases">
        <title>WGS assembly of Panicum hallii var. hallii HAL2.</title>
        <authorList>
            <person name="Lovell J."/>
            <person name="Jenkins J."/>
            <person name="Lowry D."/>
            <person name="Mamidi S."/>
            <person name="Sreedasyam A."/>
            <person name="Weng X."/>
            <person name="Barry K."/>
            <person name="Bonette J."/>
            <person name="Campitelli B."/>
            <person name="Daum C."/>
            <person name="Gordon S."/>
            <person name="Gould B."/>
            <person name="Lipzen A."/>
            <person name="MacQueen A."/>
            <person name="Palacio-Mejia J."/>
            <person name="Plott C."/>
            <person name="Shakirov E."/>
            <person name="Shu S."/>
            <person name="Yoshinaga Y."/>
            <person name="Zane M."/>
            <person name="Rokhsar D."/>
            <person name="Grimwood J."/>
            <person name="Schmutz J."/>
            <person name="Juenger T."/>
        </authorList>
    </citation>
    <scope>NUCLEOTIDE SEQUENCE [LARGE SCALE GENOMIC DNA]</scope>
    <source>
        <strain evidence="4">cv. HAL2</strain>
    </source>
</reference>
<dbReference type="Pfam" id="PF13968">
    <property type="entry name" value="DUF4220"/>
    <property type="match status" value="1"/>
</dbReference>
<dbReference type="OrthoDB" id="693467at2759"/>
<dbReference type="AlphaFoldDB" id="A0A2T7CMS1"/>
<dbReference type="STRING" id="1504633.A0A2T7CMS1"/>
<dbReference type="InterPro" id="IPR025315">
    <property type="entry name" value="DUF4220"/>
</dbReference>
<sequence>MAGGNFMATNCSGAALKRCSSQIVCAHGNPEAIFQKTMHLWRVNVLLLAGAVLAGVIVGIGAYRQRYRHHPITRFVFLGATTLFLPILSSVVSTVRSRYSDFAITYEMEDDLELLSAVVARCHMGNQVILVLWAFFVQIMMINTSTVVSTDDREGPSKGPPFEVLVQGAWTLYLGASLMRVSILLVILVFLVAPIAVVSAKLALKFYAFEKARCSFALGRNPGLIFGYMRQLRAQEANQNGVPPVSEGTSPPPPPKLLVMGEEENQVKVQPRGYEFKDDSGSIVAVTLDRVWQMDSLLPISTPQQKDWCLSFALFKLLRCRFARYNLTTAGSMGTLTFFRSLLLQKDDEHDGSRVFRVIADEHSFLHDYYYSSLPISYSKRCLPILSIFTSLLSICYCIFIASIAISDIIYYSAGSETQVRCRVWCIEQSLAAESTSYNSGRHYYDYVPLLFLLVSVVIAEVRDMASYICSNWTKVALICRYVNRASSQHSFCMQKWVSLLVLHPRKTPPVLARRLLCLPDQKWKVKVPAAVKVGIIEAVRGLINGRCLSNGAESLQESELGQSFHWACNGNKGTSETILIWHIATCILEVKHPYQTNQEQTSSQNSISNHKIAATHLSRYCAYLMSWCPDLLSDNKEWIKSRYEAVKMEAGCALAELPAAGSVLMPEDDEYQQLVDHLSENSKHEVLNDGVKLGKQLVEMINEEETAWKLLANFWSEMILHVAPSENLKGHSEAIARGGELVTLLWALLFHAGIVSRPGEDEGGDATSDVSFGVL</sequence>
<feature type="transmembrane region" description="Helical" evidence="1">
    <location>
        <begin position="43"/>
        <end position="63"/>
    </location>
</feature>
<feature type="transmembrane region" description="Helical" evidence="1">
    <location>
        <begin position="382"/>
        <end position="406"/>
    </location>
</feature>
<dbReference type="Gramene" id="PUZ44647">
    <property type="protein sequence ID" value="PUZ44647"/>
    <property type="gene ID" value="GQ55_8G123200"/>
</dbReference>
<evidence type="ECO:0000259" key="2">
    <source>
        <dbReference type="Pfam" id="PF13968"/>
    </source>
</evidence>
<feature type="transmembrane region" description="Helical" evidence="1">
    <location>
        <begin position="75"/>
        <end position="95"/>
    </location>
</feature>
<protein>
    <recommendedName>
        <fullName evidence="2">DUF4220 domain-containing protein</fullName>
    </recommendedName>
</protein>
<keyword evidence="4" id="KW-1185">Reference proteome</keyword>
<keyword evidence="1" id="KW-0472">Membrane</keyword>
<evidence type="ECO:0000256" key="1">
    <source>
        <dbReference type="SAM" id="Phobius"/>
    </source>
</evidence>
<dbReference type="Pfam" id="PF04578">
    <property type="entry name" value="DUF594"/>
    <property type="match status" value="1"/>
</dbReference>
<keyword evidence="1" id="KW-1133">Transmembrane helix</keyword>
<feature type="transmembrane region" description="Helical" evidence="1">
    <location>
        <begin position="128"/>
        <end position="150"/>
    </location>
</feature>
<dbReference type="EMBL" id="CM009756">
    <property type="protein sequence ID" value="PUZ44647.1"/>
    <property type="molecule type" value="Genomic_DNA"/>
</dbReference>
<name>A0A2T7CMS1_9POAL</name>
<feature type="domain" description="DUF4220" evidence="2">
    <location>
        <begin position="125"/>
        <end position="525"/>
    </location>
</feature>